<name>F8PS50_SERL3</name>
<evidence type="ECO:0000256" key="1">
    <source>
        <dbReference type="SAM" id="MobiDB-lite"/>
    </source>
</evidence>
<proteinExistence type="predicted"/>
<gene>
    <name evidence="2" type="ORF">SERLA73DRAFT_179359</name>
</gene>
<protein>
    <submittedName>
        <fullName evidence="2">Uncharacterized protein</fullName>
    </submittedName>
</protein>
<feature type="region of interest" description="Disordered" evidence="1">
    <location>
        <begin position="1"/>
        <end position="33"/>
    </location>
</feature>
<dbReference type="Proteomes" id="UP000008063">
    <property type="component" value="Unassembled WGS sequence"/>
</dbReference>
<dbReference type="HOGENOM" id="CLU_090069_0_0_1"/>
<dbReference type="OMA" id="RMPTHVL"/>
<evidence type="ECO:0000313" key="2">
    <source>
        <dbReference type="EMBL" id="EGO01232.1"/>
    </source>
</evidence>
<dbReference type="OrthoDB" id="2802364at2759"/>
<keyword evidence="3" id="KW-1185">Reference proteome</keyword>
<sequence length="269" mass="30130">MNTQPPQHSPPLKFMSLPTPPYSPSPRATPSFKRPQNVVTTVPRFLPSRKYTLNQNDDPLDLLCRHFNVAKAVFEPGSPLPTTFDMQVLRDAHMPSHVLAIFDTPEIDGGPSFQPIMVPIHAELYAQCFRSNILPQSPPGTALPVPYWVPPLRAQVVSLPVVPTLVPHAPSIPLLLLYVLGVEVRGRILSCSLLPSEVIEEFPSVAAMAQVMARICDDDQFHKYLRYNQGLWKNILALGPHDTSLMEVVQTVWNVTAEARRIRKHYLGR</sequence>
<dbReference type="AlphaFoldDB" id="F8PS50"/>
<dbReference type="EMBL" id="GL945478">
    <property type="protein sequence ID" value="EGO01232.1"/>
    <property type="molecule type" value="Genomic_DNA"/>
</dbReference>
<evidence type="ECO:0000313" key="3">
    <source>
        <dbReference type="Proteomes" id="UP000008063"/>
    </source>
</evidence>
<dbReference type="InParanoid" id="F8PS50"/>
<reference evidence="3" key="1">
    <citation type="journal article" date="2011" name="Science">
        <title>The plant cell wall-decomposing machinery underlies the functional diversity of forest fungi.</title>
        <authorList>
            <person name="Eastwood D.C."/>
            <person name="Floudas D."/>
            <person name="Binder M."/>
            <person name="Majcherczyk A."/>
            <person name="Schneider P."/>
            <person name="Aerts A."/>
            <person name="Asiegbu F.O."/>
            <person name="Baker S.E."/>
            <person name="Barry K."/>
            <person name="Bendiksby M."/>
            <person name="Blumentritt M."/>
            <person name="Coutinho P.M."/>
            <person name="Cullen D."/>
            <person name="de Vries R.P."/>
            <person name="Gathman A."/>
            <person name="Goodell B."/>
            <person name="Henrissat B."/>
            <person name="Ihrmark K."/>
            <person name="Kauserud H."/>
            <person name="Kohler A."/>
            <person name="LaButti K."/>
            <person name="Lapidus A."/>
            <person name="Lavin J.L."/>
            <person name="Lee Y.-H."/>
            <person name="Lindquist E."/>
            <person name="Lilly W."/>
            <person name="Lucas S."/>
            <person name="Morin E."/>
            <person name="Murat C."/>
            <person name="Oguiza J.A."/>
            <person name="Park J."/>
            <person name="Pisabarro A.G."/>
            <person name="Riley R."/>
            <person name="Rosling A."/>
            <person name="Salamov A."/>
            <person name="Schmidt O."/>
            <person name="Schmutz J."/>
            <person name="Skrede I."/>
            <person name="Stenlid J."/>
            <person name="Wiebenga A."/>
            <person name="Xie X."/>
            <person name="Kuees U."/>
            <person name="Hibbett D.S."/>
            <person name="Hoffmeister D."/>
            <person name="Hoegberg N."/>
            <person name="Martin F."/>
            <person name="Grigoriev I.V."/>
            <person name="Watkinson S.C."/>
        </authorList>
    </citation>
    <scope>NUCLEOTIDE SEQUENCE [LARGE SCALE GENOMIC DNA]</scope>
    <source>
        <strain evidence="3">strain S7.3</strain>
    </source>
</reference>
<accession>F8PS50</accession>
<organism evidence="3">
    <name type="scientific">Serpula lacrymans var. lacrymans (strain S7.3)</name>
    <name type="common">Dry rot fungus</name>
    <dbReference type="NCBI Taxonomy" id="936435"/>
    <lineage>
        <taxon>Eukaryota</taxon>
        <taxon>Fungi</taxon>
        <taxon>Dikarya</taxon>
        <taxon>Basidiomycota</taxon>
        <taxon>Agaricomycotina</taxon>
        <taxon>Agaricomycetes</taxon>
        <taxon>Agaricomycetidae</taxon>
        <taxon>Boletales</taxon>
        <taxon>Coniophorineae</taxon>
        <taxon>Serpulaceae</taxon>
        <taxon>Serpula</taxon>
    </lineage>
</organism>